<dbReference type="PRINTS" id="PR00385">
    <property type="entry name" value="P450"/>
</dbReference>
<dbReference type="GO" id="GO:0020037">
    <property type="term" value="F:heme binding"/>
    <property type="evidence" value="ECO:0007669"/>
    <property type="project" value="InterPro"/>
</dbReference>
<keyword evidence="2 3" id="KW-0479">Metal-binding</keyword>
<dbReference type="PANTHER" id="PTHR24293">
    <property type="entry name" value="CYTOCHROME P450 FAMILY 46 SUBFAMILY A"/>
    <property type="match status" value="1"/>
</dbReference>
<keyword evidence="3" id="KW-0560">Oxidoreductase</keyword>
<keyword evidence="2 3" id="KW-0408">Iron</keyword>
<reference evidence="5" key="2">
    <citation type="submission" date="2013-04" db="EMBL/GenBank/DDBJ databases">
        <authorList>
            <person name="Kim R.-O."/>
        </authorList>
    </citation>
    <scope>NUCLEOTIDE SEQUENCE</scope>
</reference>
<dbReference type="PROSITE" id="PS00086">
    <property type="entry name" value="CYTOCHROME_P450"/>
    <property type="match status" value="1"/>
</dbReference>
<gene>
    <name evidence="5" type="primary">CYP3049D1</name>
</gene>
<feature type="signal peptide" evidence="4">
    <location>
        <begin position="1"/>
        <end position="16"/>
    </location>
</feature>
<dbReference type="Pfam" id="PF00067">
    <property type="entry name" value="p450"/>
    <property type="match status" value="1"/>
</dbReference>
<keyword evidence="4" id="KW-0732">Signal</keyword>
<evidence type="ECO:0000256" key="1">
    <source>
        <dbReference type="ARBA" id="ARBA00010617"/>
    </source>
</evidence>
<evidence type="ECO:0000256" key="2">
    <source>
        <dbReference type="PIRSR" id="PIRSR602401-1"/>
    </source>
</evidence>
<evidence type="ECO:0000256" key="3">
    <source>
        <dbReference type="RuleBase" id="RU000461"/>
    </source>
</evidence>
<dbReference type="PRINTS" id="PR00463">
    <property type="entry name" value="EP450I"/>
</dbReference>
<dbReference type="GO" id="GO:0005506">
    <property type="term" value="F:iron ion binding"/>
    <property type="evidence" value="ECO:0007669"/>
    <property type="project" value="InterPro"/>
</dbReference>
<protein>
    <submittedName>
        <fullName evidence="5">Cytochrome p450 3049D1</fullName>
    </submittedName>
</protein>
<dbReference type="SUPFAM" id="SSF48264">
    <property type="entry name" value="Cytochrome P450"/>
    <property type="match status" value="1"/>
</dbReference>
<dbReference type="AlphaFoldDB" id="W8SGS8"/>
<dbReference type="InterPro" id="IPR017972">
    <property type="entry name" value="Cyt_P450_CS"/>
</dbReference>
<organism evidence="5">
    <name type="scientific">Brachionus koreanus</name>
    <dbReference type="NCBI Taxonomy" id="1199090"/>
    <lineage>
        <taxon>Eukaryota</taxon>
        <taxon>Metazoa</taxon>
        <taxon>Spiralia</taxon>
        <taxon>Gnathifera</taxon>
        <taxon>Rotifera</taxon>
        <taxon>Eurotatoria</taxon>
        <taxon>Monogononta</taxon>
        <taxon>Pseudotrocha</taxon>
        <taxon>Ploima</taxon>
        <taxon>Brachionidae</taxon>
        <taxon>Brachionus</taxon>
    </lineage>
</organism>
<sequence length="496" mass="57398">MLKITLVCSLALAVYSFQVYLKRRKYKHIPGPKPNSIFEYFLGNVYQISRNLGKGKIVPEQYLEWFAEYGSIFKFEVLNNFIVVVTTPQSIKDVLVAQNFPKPSLVYNTVAGYPFSERFLGSSLVSEPNEFNWQVRRKIFNLGFKNEFINESIKILNLKTDEFLEKLKLMADENTLVELSDMISELTLENISTITFGSGFDPEKKISKKLAKVLEGSNELAINPLMTINPLNFKKIKLYKQAIRDLRICIKKLILERVEKLKNNDYCSNDILSFVLIKLVEKNIDLEIIIDDVLSILNGGQETTANAILFCLLELHQHKPLLEKLLSEIENVLGQRNQIETNDLPKLEYLDCVFKETLRKYPSAVQFIRETDKDFELEGHFIPKKTWIAISPFLMGRNPNYFTEPDKFIPERFMKNEFNKIESFSFIPFSAGPRTCIGIKFAQIEAKIILVKLLKSIDFKFEDKPIRFVERITLKPADGCKCLINLKINDFFLCLN</sequence>
<feature type="binding site" description="axial binding residue" evidence="2">
    <location>
        <position position="436"/>
    </location>
    <ligand>
        <name>heme</name>
        <dbReference type="ChEBI" id="CHEBI:30413"/>
    </ligand>
    <ligandPart>
        <name>Fe</name>
        <dbReference type="ChEBI" id="CHEBI:18248"/>
    </ligandPart>
</feature>
<dbReference type="InterPro" id="IPR001128">
    <property type="entry name" value="Cyt_P450"/>
</dbReference>
<name>W8SGS8_9BILA</name>
<comment type="similarity">
    <text evidence="1 3">Belongs to the cytochrome P450 family.</text>
</comment>
<dbReference type="EMBL" id="KC905765">
    <property type="protein sequence ID" value="AHL88996.1"/>
    <property type="molecule type" value="mRNA"/>
</dbReference>
<dbReference type="PANTHER" id="PTHR24293:SF0">
    <property type="entry name" value="CYP46A1 PROTEIN-RELATED"/>
    <property type="match status" value="1"/>
</dbReference>
<reference evidence="5" key="1">
    <citation type="journal article" date="2013" name="Environ. Sci. Technol.">
        <title>Expression pattern of entire cytochrome P450 genes and response of defensomes in the benzo[a]pyrene-exposed monogonont rotifer Brachionus koreanus.</title>
        <authorList>
            <person name="Kim R.O."/>
            <person name="Kim B.M."/>
            <person name="Jeong C.B."/>
            <person name="Nelson D.R."/>
            <person name="Lee J.S."/>
            <person name="Rhee J.S."/>
        </authorList>
    </citation>
    <scope>NUCLEOTIDE SEQUENCE</scope>
</reference>
<proteinExistence type="evidence at transcript level"/>
<dbReference type="Gene3D" id="1.10.630.10">
    <property type="entry name" value="Cytochrome P450"/>
    <property type="match status" value="1"/>
</dbReference>
<dbReference type="InterPro" id="IPR036396">
    <property type="entry name" value="Cyt_P450_sf"/>
</dbReference>
<keyword evidence="3" id="KW-0503">Monooxygenase</keyword>
<dbReference type="GO" id="GO:0033781">
    <property type="term" value="F:cholesterol 24-hydroxylase activity"/>
    <property type="evidence" value="ECO:0007669"/>
    <property type="project" value="InterPro"/>
</dbReference>
<keyword evidence="2 3" id="KW-0349">Heme</keyword>
<evidence type="ECO:0000313" key="5">
    <source>
        <dbReference type="EMBL" id="AHL88996.1"/>
    </source>
</evidence>
<dbReference type="InterPro" id="IPR039983">
    <property type="entry name" value="CYP46A1"/>
</dbReference>
<dbReference type="GO" id="GO:0006707">
    <property type="term" value="P:cholesterol catabolic process"/>
    <property type="evidence" value="ECO:0007669"/>
    <property type="project" value="InterPro"/>
</dbReference>
<evidence type="ECO:0000256" key="4">
    <source>
        <dbReference type="SAM" id="SignalP"/>
    </source>
</evidence>
<comment type="cofactor">
    <cofactor evidence="2">
        <name>heme</name>
        <dbReference type="ChEBI" id="CHEBI:30413"/>
    </cofactor>
</comment>
<feature type="chain" id="PRO_5004915342" evidence="4">
    <location>
        <begin position="17"/>
        <end position="496"/>
    </location>
</feature>
<dbReference type="InterPro" id="IPR002401">
    <property type="entry name" value="Cyt_P450_E_grp-I"/>
</dbReference>
<accession>W8SGS8</accession>